<protein>
    <submittedName>
        <fullName evidence="1">Uncharacterized protein</fullName>
    </submittedName>
</protein>
<keyword evidence="2" id="KW-1185">Reference proteome</keyword>
<proteinExistence type="predicted"/>
<dbReference type="EMBL" id="MH460463">
    <property type="protein sequence ID" value="AXG67242.1"/>
    <property type="molecule type" value="Genomic_DNA"/>
</dbReference>
<dbReference type="Proteomes" id="UP000262440">
    <property type="component" value="Segment"/>
</dbReference>
<name>A0A384ZYC4_9CAUD</name>
<gene>
    <name evidence="1" type="ORF">AD1_198</name>
</gene>
<organism evidence="1 2">
    <name type="scientific">Dickeya phage vB_DsoM_AD1</name>
    <dbReference type="NCBI Taxonomy" id="2283029"/>
    <lineage>
        <taxon>Viruses</taxon>
        <taxon>Duplodnaviria</taxon>
        <taxon>Heunggongvirae</taxon>
        <taxon>Uroviricota</taxon>
        <taxon>Caudoviricetes</taxon>
        <taxon>Alexandravirus</taxon>
        <taxon>Alexandravirus AD1</taxon>
    </lineage>
</organism>
<evidence type="ECO:0000313" key="2">
    <source>
        <dbReference type="Proteomes" id="UP000262440"/>
    </source>
</evidence>
<reference evidence="1 2" key="1">
    <citation type="journal article" date="2018" name="Front. Microbiol.">
        <title>Jumbo Bacteriophages Are Represented Within an Increasing Diversity of Environmental Viruses Infecting the Emerging Phytopathogen, Dickeya solani.</title>
        <authorList>
            <person name="Day A.W."/>
            <person name="Ahn J."/>
            <person name="Salmond G.P.C."/>
        </authorList>
    </citation>
    <scope>NUCLEOTIDE SEQUENCE [LARGE SCALE GENOMIC DNA]</scope>
</reference>
<accession>A0A384ZYC4</accession>
<evidence type="ECO:0000313" key="1">
    <source>
        <dbReference type="EMBL" id="AXG67242.1"/>
    </source>
</evidence>
<sequence>MIFGKFSSDHEKGSVPIEPAYINRNPAIFAKYEVVANINCMDEHEEFYYKTPLHKIFGLYPQVRKVMRPSLRVYMKDHQLICHPTLAKNIERTLREYTAQALNTVE</sequence>